<name>A0A0F9UIM4_9ZZZZ</name>
<dbReference type="InterPro" id="IPR013976">
    <property type="entry name" value="HDOD"/>
</dbReference>
<dbReference type="EMBL" id="LAZR01000972">
    <property type="protein sequence ID" value="KKN53418.1"/>
    <property type="molecule type" value="Genomic_DNA"/>
</dbReference>
<dbReference type="Pfam" id="PF08668">
    <property type="entry name" value="HDOD"/>
    <property type="match status" value="1"/>
</dbReference>
<dbReference type="AlphaFoldDB" id="A0A0F9UIM4"/>
<gene>
    <name evidence="2" type="ORF">LCGC14_0602420</name>
</gene>
<dbReference type="Gene3D" id="1.10.3210.10">
    <property type="entry name" value="Hypothetical protein af1432"/>
    <property type="match status" value="1"/>
</dbReference>
<dbReference type="SUPFAM" id="SSF109604">
    <property type="entry name" value="HD-domain/PDEase-like"/>
    <property type="match status" value="1"/>
</dbReference>
<sequence length="287" mass="31395">MQKERTLKSPSVAEIETLLTQAINDGFIEVPMLPVTANKALSMANDPNSNASDMAKLIESDPALAGHVMRIANSAAYTPMSNLVSLQQAIARLGMGIISEIALTAVIGAKLFNTPGYESYVEKQWRHALATSLWAKEIARQSRANVEVAFLTGLLHSIGRPAIIQTVLDHSAKYDWAIEPMTLHDIEDHFYLAVTTMVVTRWEMPTLVVEALQSLKNMSIGEPGVKVSAIVSLASHFATAMLTSTSLDIDDFTKLPSVQMLNLYQDDMTQLLTLNDQVEERLIGLAS</sequence>
<accession>A0A0F9UIM4</accession>
<reference evidence="2" key="1">
    <citation type="journal article" date="2015" name="Nature">
        <title>Complex archaea that bridge the gap between prokaryotes and eukaryotes.</title>
        <authorList>
            <person name="Spang A."/>
            <person name="Saw J.H."/>
            <person name="Jorgensen S.L."/>
            <person name="Zaremba-Niedzwiedzka K."/>
            <person name="Martijn J."/>
            <person name="Lind A.E."/>
            <person name="van Eijk R."/>
            <person name="Schleper C."/>
            <person name="Guy L."/>
            <person name="Ettema T.J."/>
        </authorList>
    </citation>
    <scope>NUCLEOTIDE SEQUENCE</scope>
</reference>
<dbReference type="PROSITE" id="PS51833">
    <property type="entry name" value="HDOD"/>
    <property type="match status" value="1"/>
</dbReference>
<proteinExistence type="predicted"/>
<organism evidence="2">
    <name type="scientific">marine sediment metagenome</name>
    <dbReference type="NCBI Taxonomy" id="412755"/>
    <lineage>
        <taxon>unclassified sequences</taxon>
        <taxon>metagenomes</taxon>
        <taxon>ecological metagenomes</taxon>
    </lineage>
</organism>
<feature type="domain" description="HDOD" evidence="1">
    <location>
        <begin position="30"/>
        <end position="218"/>
    </location>
</feature>
<dbReference type="InterPro" id="IPR052340">
    <property type="entry name" value="RNase_Y/CdgJ"/>
</dbReference>
<evidence type="ECO:0000313" key="2">
    <source>
        <dbReference type="EMBL" id="KKN53418.1"/>
    </source>
</evidence>
<dbReference type="PANTHER" id="PTHR33525">
    <property type="match status" value="1"/>
</dbReference>
<dbReference type="PANTHER" id="PTHR33525:SF6">
    <property type="entry name" value="HDOD DOMAIN-CONTAINING PROTEIN"/>
    <property type="match status" value="1"/>
</dbReference>
<protein>
    <recommendedName>
        <fullName evidence="1">HDOD domain-containing protein</fullName>
    </recommendedName>
</protein>
<evidence type="ECO:0000259" key="1">
    <source>
        <dbReference type="PROSITE" id="PS51833"/>
    </source>
</evidence>
<comment type="caution">
    <text evidence="2">The sequence shown here is derived from an EMBL/GenBank/DDBJ whole genome shotgun (WGS) entry which is preliminary data.</text>
</comment>